<keyword evidence="2" id="KW-0812">Transmembrane</keyword>
<dbReference type="InterPro" id="IPR036908">
    <property type="entry name" value="RlpA-like_sf"/>
</dbReference>
<dbReference type="AlphaFoldDB" id="A0AB34IY30"/>
<dbReference type="GO" id="GO:0042742">
    <property type="term" value="P:defense response to bacterium"/>
    <property type="evidence" value="ECO:0007669"/>
    <property type="project" value="InterPro"/>
</dbReference>
<dbReference type="Gene3D" id="2.40.40.10">
    <property type="entry name" value="RlpA-like domain"/>
    <property type="match status" value="1"/>
</dbReference>
<proteinExistence type="predicted"/>
<keyword evidence="2" id="KW-1133">Transmembrane helix</keyword>
<feature type="region of interest" description="Disordered" evidence="1">
    <location>
        <begin position="238"/>
        <end position="271"/>
    </location>
</feature>
<evidence type="ECO:0000313" key="3">
    <source>
        <dbReference type="EMBL" id="KAL1510144.1"/>
    </source>
</evidence>
<accession>A0AB34IY30</accession>
<evidence type="ECO:0008006" key="5">
    <source>
        <dbReference type="Google" id="ProtNLM"/>
    </source>
</evidence>
<feature type="transmembrane region" description="Helical" evidence="2">
    <location>
        <begin position="274"/>
        <end position="295"/>
    </location>
</feature>
<dbReference type="Proteomes" id="UP001515480">
    <property type="component" value="Unassembled WGS sequence"/>
</dbReference>
<organism evidence="3 4">
    <name type="scientific">Prymnesium parvum</name>
    <name type="common">Toxic golden alga</name>
    <dbReference type="NCBI Taxonomy" id="97485"/>
    <lineage>
        <taxon>Eukaryota</taxon>
        <taxon>Haptista</taxon>
        <taxon>Haptophyta</taxon>
        <taxon>Prymnesiophyceae</taxon>
        <taxon>Prymnesiales</taxon>
        <taxon>Prymnesiaceae</taxon>
        <taxon>Prymnesium</taxon>
    </lineage>
</organism>
<comment type="caution">
    <text evidence="3">The sequence shown here is derived from an EMBL/GenBank/DDBJ whole genome shotgun (WGS) entry which is preliminary data.</text>
</comment>
<dbReference type="InterPro" id="IPR018226">
    <property type="entry name" value="Barwin_CS"/>
</dbReference>
<evidence type="ECO:0000256" key="2">
    <source>
        <dbReference type="SAM" id="Phobius"/>
    </source>
</evidence>
<dbReference type="SUPFAM" id="SSF50685">
    <property type="entry name" value="Barwin-like endoglucanases"/>
    <property type="match status" value="1"/>
</dbReference>
<dbReference type="GO" id="GO:0050832">
    <property type="term" value="P:defense response to fungus"/>
    <property type="evidence" value="ECO:0007669"/>
    <property type="project" value="InterPro"/>
</dbReference>
<name>A0AB34IY30_PRYPA</name>
<protein>
    <recommendedName>
        <fullName evidence="5">Cellulase</fullName>
    </recommendedName>
</protein>
<feature type="compositionally biased region" description="Pro residues" evidence="1">
    <location>
        <begin position="245"/>
        <end position="263"/>
    </location>
</feature>
<evidence type="ECO:0000313" key="4">
    <source>
        <dbReference type="Proteomes" id="UP001515480"/>
    </source>
</evidence>
<dbReference type="EMBL" id="JBGBPQ010000015">
    <property type="protein sequence ID" value="KAL1510144.1"/>
    <property type="molecule type" value="Genomic_DNA"/>
</dbReference>
<sequence>MAWQGGLRATHFWDCNGAGCDAATLQPWEPRRYVYSPRYAPLDPSTLGGAQYGESLWLTAAASRGLAALLAADAPCCGADANDGSGGCGRCLLVRNPAATRANLTAVVMKKSFCPPANGACAAAKAHVDIAVPGFDYAPASDAQVCGSAERADTFLSRAEAEACGAWWQQGANAAAGCDCSRLRADTPERLMLRRGCELFAAWGWTSGNPDLEYQLVDCPSAFSAHISQAFGLDGVNLLQHPSGPNAPPRSPAPDPLPPPSSPSPFASPTSNGLSARAIGGIVTAALVVASLSLFRYRRRLCGAAHHHRSQELHRGDPDHPAQTGICLTSRTRCRTALASEEQAALPVTFM</sequence>
<keyword evidence="2" id="KW-0472">Membrane</keyword>
<reference evidence="3 4" key="1">
    <citation type="journal article" date="2024" name="Science">
        <title>Giant polyketide synthase enzymes in the biosynthesis of giant marine polyether toxins.</title>
        <authorList>
            <person name="Fallon T.R."/>
            <person name="Shende V.V."/>
            <person name="Wierzbicki I.H."/>
            <person name="Pendleton A.L."/>
            <person name="Watervoot N.F."/>
            <person name="Auber R.P."/>
            <person name="Gonzalez D.J."/>
            <person name="Wisecaver J.H."/>
            <person name="Moore B.S."/>
        </authorList>
    </citation>
    <scope>NUCLEOTIDE SEQUENCE [LARGE SCALE GENOMIC DNA]</scope>
    <source>
        <strain evidence="3 4">12B1</strain>
    </source>
</reference>
<evidence type="ECO:0000256" key="1">
    <source>
        <dbReference type="SAM" id="MobiDB-lite"/>
    </source>
</evidence>
<dbReference type="PROSITE" id="PS00771">
    <property type="entry name" value="BARWIN_1"/>
    <property type="match status" value="1"/>
</dbReference>
<keyword evidence="4" id="KW-1185">Reference proteome</keyword>
<gene>
    <name evidence="3" type="ORF">AB1Y20_006476</name>
</gene>